<dbReference type="AlphaFoldDB" id="A0A9D1ZVT1"/>
<sequence length="74" mass="8950">MELNVLQKMLDEDKWYESERAHRDVCGEFPYCVRCDRKQSFPCALAYTKFYAKEDRADFNKNIDTAFKERSERL</sequence>
<protein>
    <submittedName>
        <fullName evidence="1">Uncharacterized protein</fullName>
    </submittedName>
</protein>
<comment type="caution">
    <text evidence="1">The sequence shown here is derived from an EMBL/GenBank/DDBJ whole genome shotgun (WGS) entry which is preliminary data.</text>
</comment>
<organism evidence="1 2">
    <name type="scientific">Candidatus Borkfalkia excrementigallinarum</name>
    <dbReference type="NCBI Taxonomy" id="2838506"/>
    <lineage>
        <taxon>Bacteria</taxon>
        <taxon>Bacillati</taxon>
        <taxon>Bacillota</taxon>
        <taxon>Clostridia</taxon>
        <taxon>Christensenellales</taxon>
        <taxon>Christensenellaceae</taxon>
        <taxon>Candidatus Borkfalkia</taxon>
    </lineage>
</organism>
<evidence type="ECO:0000313" key="2">
    <source>
        <dbReference type="Proteomes" id="UP000886750"/>
    </source>
</evidence>
<name>A0A9D1ZVT1_9FIRM</name>
<gene>
    <name evidence="1" type="ORF">H9729_03400</name>
</gene>
<accession>A0A9D1ZVT1</accession>
<dbReference type="Proteomes" id="UP000886750">
    <property type="component" value="Unassembled WGS sequence"/>
</dbReference>
<reference evidence="1" key="2">
    <citation type="submission" date="2021-04" db="EMBL/GenBank/DDBJ databases">
        <authorList>
            <person name="Gilroy R."/>
        </authorList>
    </citation>
    <scope>NUCLEOTIDE SEQUENCE</scope>
    <source>
        <strain evidence="1">1345</strain>
    </source>
</reference>
<evidence type="ECO:0000313" key="1">
    <source>
        <dbReference type="EMBL" id="HIY96709.1"/>
    </source>
</evidence>
<dbReference type="EMBL" id="DXCQ01000028">
    <property type="protein sequence ID" value="HIY96709.1"/>
    <property type="molecule type" value="Genomic_DNA"/>
</dbReference>
<reference evidence="1" key="1">
    <citation type="journal article" date="2021" name="PeerJ">
        <title>Extensive microbial diversity within the chicken gut microbiome revealed by metagenomics and culture.</title>
        <authorList>
            <person name="Gilroy R."/>
            <person name="Ravi A."/>
            <person name="Getino M."/>
            <person name="Pursley I."/>
            <person name="Horton D.L."/>
            <person name="Alikhan N.F."/>
            <person name="Baker D."/>
            <person name="Gharbi K."/>
            <person name="Hall N."/>
            <person name="Watson M."/>
            <person name="Adriaenssens E.M."/>
            <person name="Foster-Nyarko E."/>
            <person name="Jarju S."/>
            <person name="Secka A."/>
            <person name="Antonio M."/>
            <person name="Oren A."/>
            <person name="Chaudhuri R.R."/>
            <person name="La Ragione R."/>
            <person name="Hildebrand F."/>
            <person name="Pallen M.J."/>
        </authorList>
    </citation>
    <scope>NUCLEOTIDE SEQUENCE</scope>
    <source>
        <strain evidence="1">1345</strain>
    </source>
</reference>
<proteinExistence type="predicted"/>